<dbReference type="SUPFAM" id="SSF48230">
    <property type="entry name" value="Chondroitin AC/alginate lyase"/>
    <property type="match status" value="1"/>
</dbReference>
<evidence type="ECO:0000313" key="5">
    <source>
        <dbReference type="Proteomes" id="UP001273505"/>
    </source>
</evidence>
<proteinExistence type="predicted"/>
<keyword evidence="2 4" id="KW-0456">Lyase</keyword>
<evidence type="ECO:0000313" key="4">
    <source>
        <dbReference type="EMBL" id="MDX6848221.1"/>
    </source>
</evidence>
<dbReference type="InterPro" id="IPR008397">
    <property type="entry name" value="Alginate_lyase_dom"/>
</dbReference>
<accession>A0ABU4RTL0</accession>
<evidence type="ECO:0000259" key="3">
    <source>
        <dbReference type="Pfam" id="PF05426"/>
    </source>
</evidence>
<protein>
    <submittedName>
        <fullName evidence="4">Alginate lyase family protein</fullName>
    </submittedName>
</protein>
<dbReference type="Proteomes" id="UP001273505">
    <property type="component" value="Unassembled WGS sequence"/>
</dbReference>
<dbReference type="GO" id="GO:0016829">
    <property type="term" value="F:lyase activity"/>
    <property type="evidence" value="ECO:0007669"/>
    <property type="project" value="UniProtKB-KW"/>
</dbReference>
<feature type="domain" description="Alginate lyase" evidence="3">
    <location>
        <begin position="145"/>
        <end position="220"/>
    </location>
</feature>
<dbReference type="EMBL" id="JAXAFO010000003">
    <property type="protein sequence ID" value="MDX6848221.1"/>
    <property type="molecule type" value="Genomic_DNA"/>
</dbReference>
<name>A0ABU4RTL0_9GAMM</name>
<dbReference type="Gene3D" id="1.50.10.100">
    <property type="entry name" value="Chondroitin AC/alginate lyase"/>
    <property type="match status" value="1"/>
</dbReference>
<dbReference type="Pfam" id="PF05426">
    <property type="entry name" value="Alginate_lyase"/>
    <property type="match status" value="1"/>
</dbReference>
<evidence type="ECO:0000256" key="1">
    <source>
        <dbReference type="ARBA" id="ARBA00022729"/>
    </source>
</evidence>
<comment type="caution">
    <text evidence="4">The sequence shown here is derived from an EMBL/GenBank/DDBJ whole genome shotgun (WGS) entry which is preliminary data.</text>
</comment>
<reference evidence="4 5" key="1">
    <citation type="submission" date="2023-11" db="EMBL/GenBank/DDBJ databases">
        <title>Gilvimarinus fulvus sp. nov., isolated from the surface of Kelp.</title>
        <authorList>
            <person name="Sun Y.Y."/>
            <person name="Gong Y."/>
            <person name="Du Z.J."/>
        </authorList>
    </citation>
    <scope>NUCLEOTIDE SEQUENCE [LARGE SCALE GENOMIC DNA]</scope>
    <source>
        <strain evidence="4 5">SDUM040013</strain>
    </source>
</reference>
<gene>
    <name evidence="4" type="ORF">SCD92_02545</name>
</gene>
<sequence>MSRAWTMRLTIVLALAATLTVLIAHKWRENGLQLTVAESEKRTWHSSAPVLPAHYIWIDRNRLLALPTEGPAWENLLTAANQPLGIPNLADQNDPTNVQVLARALVYARTGGEHLRRSVISTCMMAIGTERGGRTLDLGKELLAYVLAADLVGLEGEQEQRFRNWLSTLPEREYPSGKTLRSTHERRPNNWGTFAGSSRLAVAAYLGDKEEIARAARVFRGWLGDRTLYSGFRFKDRSWHAEPLRPRGINPVGATKQGYSIDGALPDDQRRSGGFLWPPPKENYVYTALQGALAQAVILDRAGYPVWEWEDRALLRAFRWLHVHADYPAQGDDTWLPHLINYYYSENFPAPVPSRPGKNAGWTDWTHPPGMH</sequence>
<dbReference type="RefSeq" id="WP_302723036.1">
    <property type="nucleotide sequence ID" value="NZ_JAULRU010000577.1"/>
</dbReference>
<organism evidence="4 5">
    <name type="scientific">Gilvimarinus gilvus</name>
    <dbReference type="NCBI Taxonomy" id="3058038"/>
    <lineage>
        <taxon>Bacteria</taxon>
        <taxon>Pseudomonadati</taxon>
        <taxon>Pseudomonadota</taxon>
        <taxon>Gammaproteobacteria</taxon>
        <taxon>Cellvibrionales</taxon>
        <taxon>Cellvibrionaceae</taxon>
        <taxon>Gilvimarinus</taxon>
    </lineage>
</organism>
<dbReference type="InterPro" id="IPR008929">
    <property type="entry name" value="Chondroitin_lyas"/>
</dbReference>
<keyword evidence="1" id="KW-0732">Signal</keyword>
<evidence type="ECO:0000256" key="2">
    <source>
        <dbReference type="ARBA" id="ARBA00023239"/>
    </source>
</evidence>
<keyword evidence="5" id="KW-1185">Reference proteome</keyword>